<evidence type="ECO:0000256" key="2">
    <source>
        <dbReference type="SAM" id="Phobius"/>
    </source>
</evidence>
<dbReference type="EMBL" id="QNUK01000001">
    <property type="protein sequence ID" value="KAF5909960.1"/>
    <property type="molecule type" value="Genomic_DNA"/>
</dbReference>
<dbReference type="OrthoDB" id="8942450at2759"/>
<accession>A0A8J4XH76</accession>
<keyword evidence="2" id="KW-1133">Transmembrane helix</keyword>
<gene>
    <name evidence="3" type="ORF">DAT39_000021</name>
</gene>
<evidence type="ECO:0000313" key="3">
    <source>
        <dbReference type="EMBL" id="KAF5909960.1"/>
    </source>
</evidence>
<comment type="caution">
    <text evidence="3">The sequence shown here is derived from an EMBL/GenBank/DDBJ whole genome shotgun (WGS) entry which is preliminary data.</text>
</comment>
<keyword evidence="4" id="KW-1185">Reference proteome</keyword>
<name>A0A8J4XH76_CLAMG</name>
<keyword evidence="2" id="KW-0812">Transmembrane</keyword>
<evidence type="ECO:0000256" key="1">
    <source>
        <dbReference type="SAM" id="Coils"/>
    </source>
</evidence>
<keyword evidence="1" id="KW-0175">Coiled coil</keyword>
<feature type="transmembrane region" description="Helical" evidence="2">
    <location>
        <begin position="12"/>
        <end position="33"/>
    </location>
</feature>
<sequence>MTASKSSHTMRNIGIALLALWSIISLIIIVVWATSPDMKGASECNNNLKKLKERFAEEKDVWNKDRIALEELVRQGRTNQSLLLTRMEQLKSQLLALNQSLESCHQQNDMLTMNITALEDEIELHKAMEANLTANITLQQEMIELLKHNVSQAGIELQSCTSLKEAAQNLQTAAEKQTQSCQFSKQFMQKQLEKCKAVPHTSPPNNGPDGRTAGAVMLAVLCISFLLGPSIKCLS</sequence>
<organism evidence="3 4">
    <name type="scientific">Clarias magur</name>
    <name type="common">Asian catfish</name>
    <name type="synonym">Macropteronotus magur</name>
    <dbReference type="NCBI Taxonomy" id="1594786"/>
    <lineage>
        <taxon>Eukaryota</taxon>
        <taxon>Metazoa</taxon>
        <taxon>Chordata</taxon>
        <taxon>Craniata</taxon>
        <taxon>Vertebrata</taxon>
        <taxon>Euteleostomi</taxon>
        <taxon>Actinopterygii</taxon>
        <taxon>Neopterygii</taxon>
        <taxon>Teleostei</taxon>
        <taxon>Ostariophysi</taxon>
        <taxon>Siluriformes</taxon>
        <taxon>Clariidae</taxon>
        <taxon>Clarias</taxon>
    </lineage>
</organism>
<evidence type="ECO:0000313" key="4">
    <source>
        <dbReference type="Proteomes" id="UP000727407"/>
    </source>
</evidence>
<protein>
    <submittedName>
        <fullName evidence="3">WD repeat-containing 18</fullName>
    </submittedName>
</protein>
<dbReference type="Proteomes" id="UP000727407">
    <property type="component" value="Unassembled WGS sequence"/>
</dbReference>
<reference evidence="3" key="1">
    <citation type="submission" date="2020-07" db="EMBL/GenBank/DDBJ databases">
        <title>Clarias magur genome sequencing, assembly and annotation.</title>
        <authorList>
            <person name="Kushwaha B."/>
            <person name="Kumar R."/>
            <person name="Das P."/>
            <person name="Joshi C.G."/>
            <person name="Kumar D."/>
            <person name="Nagpure N.S."/>
            <person name="Pandey M."/>
            <person name="Agarwal S."/>
            <person name="Srivastava S."/>
            <person name="Singh M."/>
            <person name="Sahoo L."/>
            <person name="Jayasankar P."/>
            <person name="Meher P.K."/>
            <person name="Koringa P.G."/>
            <person name="Iquebal M.A."/>
            <person name="Das S.P."/>
            <person name="Bit A."/>
            <person name="Patnaik S."/>
            <person name="Patel N."/>
            <person name="Shah T.M."/>
            <person name="Hinsu A."/>
            <person name="Jena J.K."/>
        </authorList>
    </citation>
    <scope>NUCLEOTIDE SEQUENCE</scope>
    <source>
        <strain evidence="3">CIFAMagur01</strain>
        <tissue evidence="3">Testis</tissue>
    </source>
</reference>
<proteinExistence type="predicted"/>
<dbReference type="AlphaFoldDB" id="A0A8J4XH76"/>
<feature type="coiled-coil region" evidence="1">
    <location>
        <begin position="87"/>
        <end position="135"/>
    </location>
</feature>
<keyword evidence="2" id="KW-0472">Membrane</keyword>